<feature type="compositionally biased region" description="Pro residues" evidence="1">
    <location>
        <begin position="260"/>
        <end position="275"/>
    </location>
</feature>
<evidence type="ECO:0000313" key="2">
    <source>
        <dbReference type="EMBL" id="KAK8759532.1"/>
    </source>
</evidence>
<gene>
    <name evidence="2" type="ORF">V5799_002839</name>
</gene>
<dbReference type="EMBL" id="JARKHS020032951">
    <property type="protein sequence ID" value="KAK8759532.1"/>
    <property type="molecule type" value="Genomic_DNA"/>
</dbReference>
<feature type="region of interest" description="Disordered" evidence="1">
    <location>
        <begin position="260"/>
        <end position="287"/>
    </location>
</feature>
<feature type="compositionally biased region" description="Low complexity" evidence="1">
    <location>
        <begin position="38"/>
        <end position="49"/>
    </location>
</feature>
<sequence length="513" mass="55478">MAFSPTRREEICRLARQISSHSMQLKDIVDNIYKREQSPAASSPRAASPTGFTAQQSVMSGGGKRRKSAPAPAAPEMAVNAKVMSGGPSSKGATTQYLTVQVPVSMASQFMATQKLDAGEVSVRQSVSGSLGSDEGAPKEPTTTHISRRPKPPPPPKPKSATPEPEPEHPRPYDDDPIWQVWENNMLRLIQLLKMLLQELCNVSDYTKMDDPALAAAAVGAVNPADLMGSDVYANKIAASAIIGGIHNLDNVANALSNPPPFPKMYGPPPPPPKMKNPSLERLSSDPPRERIDLSVYFRKLATQMDALTQSLKPNPYPPHDGAPMANRAEHRASLGGPPQPQVQLHAEAQVDSEGNLVSAANRANVSFQLDRSLSSMPQSSSIPSSSMSGKAIQSDTTAPLVASVNRLSQHMNEVHDMFRKAMGAKPLPKKKTEGLTIAEEEDLRYCINKLTDNMGKMSKDLRKAMDEHTVVPLSTLVDELDDEEEDEDDGGVGPGYCGFTVARNQRGRSRKK</sequence>
<feature type="region of interest" description="Disordered" evidence="1">
    <location>
        <begin position="35"/>
        <end position="77"/>
    </location>
</feature>
<feature type="region of interest" description="Disordered" evidence="1">
    <location>
        <begin position="476"/>
        <end position="513"/>
    </location>
</feature>
<evidence type="ECO:0000256" key="1">
    <source>
        <dbReference type="SAM" id="MobiDB-lite"/>
    </source>
</evidence>
<comment type="caution">
    <text evidence="2">The sequence shown here is derived from an EMBL/GenBank/DDBJ whole genome shotgun (WGS) entry which is preliminary data.</text>
</comment>
<protein>
    <submittedName>
        <fullName evidence="2">Uncharacterized protein</fullName>
    </submittedName>
</protein>
<feature type="compositionally biased region" description="Polar residues" evidence="1">
    <location>
        <begin position="50"/>
        <end position="59"/>
    </location>
</feature>
<reference evidence="2 3" key="1">
    <citation type="journal article" date="2023" name="Arcadia Sci">
        <title>De novo assembly of a long-read Amblyomma americanum tick genome.</title>
        <authorList>
            <person name="Chou S."/>
            <person name="Poskanzer K.E."/>
            <person name="Rollins M."/>
            <person name="Thuy-Boun P.S."/>
        </authorList>
    </citation>
    <scope>NUCLEOTIDE SEQUENCE [LARGE SCALE GENOMIC DNA]</scope>
    <source>
        <strain evidence="2">F_SG_1</strain>
        <tissue evidence="2">Salivary glands</tissue>
    </source>
</reference>
<feature type="compositionally biased region" description="Low complexity" evidence="1">
    <location>
        <begin position="373"/>
        <end position="389"/>
    </location>
</feature>
<proteinExistence type="predicted"/>
<organism evidence="2 3">
    <name type="scientific">Amblyomma americanum</name>
    <name type="common">Lone star tick</name>
    <dbReference type="NCBI Taxonomy" id="6943"/>
    <lineage>
        <taxon>Eukaryota</taxon>
        <taxon>Metazoa</taxon>
        <taxon>Ecdysozoa</taxon>
        <taxon>Arthropoda</taxon>
        <taxon>Chelicerata</taxon>
        <taxon>Arachnida</taxon>
        <taxon>Acari</taxon>
        <taxon>Parasitiformes</taxon>
        <taxon>Ixodida</taxon>
        <taxon>Ixodoidea</taxon>
        <taxon>Ixodidae</taxon>
        <taxon>Amblyomminae</taxon>
        <taxon>Amblyomma</taxon>
    </lineage>
</organism>
<dbReference type="AlphaFoldDB" id="A0AAQ4DAP2"/>
<feature type="compositionally biased region" description="Acidic residues" evidence="1">
    <location>
        <begin position="479"/>
        <end position="491"/>
    </location>
</feature>
<keyword evidence="3" id="KW-1185">Reference proteome</keyword>
<feature type="region of interest" description="Disordered" evidence="1">
    <location>
        <begin position="123"/>
        <end position="175"/>
    </location>
</feature>
<accession>A0AAQ4DAP2</accession>
<feature type="region of interest" description="Disordered" evidence="1">
    <location>
        <begin position="373"/>
        <end position="395"/>
    </location>
</feature>
<dbReference type="Proteomes" id="UP001321473">
    <property type="component" value="Unassembled WGS sequence"/>
</dbReference>
<name>A0AAQ4DAP2_AMBAM</name>
<evidence type="ECO:0000313" key="3">
    <source>
        <dbReference type="Proteomes" id="UP001321473"/>
    </source>
</evidence>